<feature type="domain" description="Glycosyltransferase 2-like" evidence="2">
    <location>
        <begin position="221"/>
        <end position="421"/>
    </location>
</feature>
<protein>
    <recommendedName>
        <fullName evidence="2">Glycosyltransferase 2-like domain-containing protein</fullName>
    </recommendedName>
</protein>
<evidence type="ECO:0000313" key="3">
    <source>
        <dbReference type="EMBL" id="OGG85304.1"/>
    </source>
</evidence>
<name>A0A1F6FHG9_9BACT</name>
<reference evidence="3 4" key="1">
    <citation type="journal article" date="2016" name="Nat. Commun.">
        <title>Thousands of microbial genomes shed light on interconnected biogeochemical processes in an aquifer system.</title>
        <authorList>
            <person name="Anantharaman K."/>
            <person name="Brown C.T."/>
            <person name="Hug L.A."/>
            <person name="Sharon I."/>
            <person name="Castelle C.J."/>
            <person name="Probst A.J."/>
            <person name="Thomas B.C."/>
            <person name="Singh A."/>
            <person name="Wilkins M.J."/>
            <person name="Karaoz U."/>
            <person name="Brodie E.L."/>
            <person name="Williams K.H."/>
            <person name="Hubbard S.S."/>
            <person name="Banfield J.F."/>
        </authorList>
    </citation>
    <scope>NUCLEOTIDE SEQUENCE [LARGE SCALE GENOMIC DNA]</scope>
</reference>
<feature type="transmembrane region" description="Helical" evidence="1">
    <location>
        <begin position="443"/>
        <end position="462"/>
    </location>
</feature>
<evidence type="ECO:0000259" key="2">
    <source>
        <dbReference type="Pfam" id="PF13632"/>
    </source>
</evidence>
<keyword evidence="1" id="KW-1133">Transmembrane helix</keyword>
<feature type="transmembrane region" description="Helical" evidence="1">
    <location>
        <begin position="474"/>
        <end position="494"/>
    </location>
</feature>
<comment type="caution">
    <text evidence="3">The sequence shown here is derived from an EMBL/GenBank/DDBJ whole genome shotgun (WGS) entry which is preliminary data.</text>
</comment>
<feature type="transmembrane region" description="Helical" evidence="1">
    <location>
        <begin position="61"/>
        <end position="83"/>
    </location>
</feature>
<sequence length="522" mass="60108">MSAPEKNHLLPYAQREDFHVGRATDLTGRARFFYRCLEILPGFASWSTLVGVVLLSVYAPFIAAYFVIAFALYWVLKTAFLSYHLRYNWKRLRHHMSLDWQPMIERFPYQNFYHVVILPFYKEPIEVIEASLAALSKVRYDASKIIVVLAGEGRAAEHAAMIGTTMRERYGSHFGHFVTTVHPKDLPGEMAGKGSNASYAAERVRVEVLDPQGIKYDQTIVSIFDIDTVLYPDYFNCLIWHYHTAENPLKSSFQPVPIFNNNIWEAPAISRVVAMSSTFWEMVQQERPERMATFSSHSVSFQALYEVGYWQSNMVSEDSRIFWNLLMANDGKYSVIPLSYPVSMDANAAPRLWQTIGQIYKQHRRWTYGVENLCYILYHFSQNKNIPRKQRITVALQQAEGYWSLVTNPIMLFILGWAPIFLGGQEFHQTVLSYNLPIVVRDLLILAMFGLVISSVISLTLLPPRPEKASRFHYLVMALQWIMVPATMIIFSAIPGLDAQTRLMFGKYMGFWVTPKVALKQK</sequence>
<dbReference type="Pfam" id="PF13632">
    <property type="entry name" value="Glyco_trans_2_3"/>
    <property type="match status" value="1"/>
</dbReference>
<dbReference type="EMBL" id="MFMM01000001">
    <property type="protein sequence ID" value="OGG85304.1"/>
    <property type="molecule type" value="Genomic_DNA"/>
</dbReference>
<dbReference type="AlphaFoldDB" id="A0A1F6FHG9"/>
<dbReference type="PANTHER" id="PTHR36851:SF1">
    <property type="entry name" value="GLYCO_TRANS_2-LIKE DOMAIN-CONTAINING PROTEIN"/>
    <property type="match status" value="1"/>
</dbReference>
<gene>
    <name evidence="3" type="ORF">A3G90_04600</name>
</gene>
<dbReference type="Proteomes" id="UP000177325">
    <property type="component" value="Unassembled WGS sequence"/>
</dbReference>
<organism evidence="3 4">
    <name type="scientific">Candidatus Kaiserbacteria bacterium RIFCSPLOWO2_12_FULL_45_26</name>
    <dbReference type="NCBI Taxonomy" id="1798525"/>
    <lineage>
        <taxon>Bacteria</taxon>
        <taxon>Candidatus Kaiseribacteriota</taxon>
    </lineage>
</organism>
<proteinExistence type="predicted"/>
<evidence type="ECO:0000256" key="1">
    <source>
        <dbReference type="SAM" id="Phobius"/>
    </source>
</evidence>
<evidence type="ECO:0000313" key="4">
    <source>
        <dbReference type="Proteomes" id="UP000177325"/>
    </source>
</evidence>
<dbReference type="InterPro" id="IPR001173">
    <property type="entry name" value="Glyco_trans_2-like"/>
</dbReference>
<dbReference type="Gene3D" id="3.90.550.10">
    <property type="entry name" value="Spore Coat Polysaccharide Biosynthesis Protein SpsA, Chain A"/>
    <property type="match status" value="1"/>
</dbReference>
<keyword evidence="1" id="KW-0812">Transmembrane</keyword>
<accession>A0A1F6FHG9</accession>
<dbReference type="STRING" id="1798525.A3G90_04600"/>
<feature type="transmembrane region" description="Helical" evidence="1">
    <location>
        <begin position="32"/>
        <end position="55"/>
    </location>
</feature>
<feature type="transmembrane region" description="Helical" evidence="1">
    <location>
        <begin position="401"/>
        <end position="423"/>
    </location>
</feature>
<dbReference type="PANTHER" id="PTHR36851">
    <property type="entry name" value="UNNAMED PRODUCT"/>
    <property type="match status" value="1"/>
</dbReference>
<keyword evidence="1" id="KW-0472">Membrane</keyword>
<dbReference type="InterPro" id="IPR029044">
    <property type="entry name" value="Nucleotide-diphossugar_trans"/>
</dbReference>
<dbReference type="SUPFAM" id="SSF53448">
    <property type="entry name" value="Nucleotide-diphospho-sugar transferases"/>
    <property type="match status" value="1"/>
</dbReference>